<sequence>MLRDVMATYQFRCPECDPRVAAPPVRTARYRAARGGRGARRQSARIRTNQGLDRHRLREDAVWDVPEVPAAIAPGTRRRPSSALRFTALPPA</sequence>
<name>A0ABS9TA75_9PSEU</name>
<feature type="region of interest" description="Disordered" evidence="1">
    <location>
        <begin position="31"/>
        <end position="53"/>
    </location>
</feature>
<gene>
    <name evidence="2" type="ORF">MMF94_06970</name>
</gene>
<accession>A0ABS9TA75</accession>
<dbReference type="EMBL" id="JAKXMK010000006">
    <property type="protein sequence ID" value="MCH6165417.1"/>
    <property type="molecule type" value="Genomic_DNA"/>
</dbReference>
<evidence type="ECO:0008006" key="4">
    <source>
        <dbReference type="Google" id="ProtNLM"/>
    </source>
</evidence>
<reference evidence="2 3" key="1">
    <citation type="submission" date="2022-03" db="EMBL/GenBank/DDBJ databases">
        <title>Pseudonocardia alaer sp. nov., a novel actinomycete isolated from reed forest soil.</title>
        <authorList>
            <person name="Wang L."/>
        </authorList>
    </citation>
    <scope>NUCLEOTIDE SEQUENCE [LARGE SCALE GENOMIC DNA]</scope>
    <source>
        <strain evidence="2 3">Y-16303</strain>
    </source>
</reference>
<protein>
    <recommendedName>
        <fullName evidence="4">Regulatory protein FmdB Zinc ribbon domain-containing protein</fullName>
    </recommendedName>
</protein>
<evidence type="ECO:0000313" key="3">
    <source>
        <dbReference type="Proteomes" id="UP001299970"/>
    </source>
</evidence>
<organism evidence="2 3">
    <name type="scientific">Pseudonocardia alaniniphila</name>
    <dbReference type="NCBI Taxonomy" id="75291"/>
    <lineage>
        <taxon>Bacteria</taxon>
        <taxon>Bacillati</taxon>
        <taxon>Actinomycetota</taxon>
        <taxon>Actinomycetes</taxon>
        <taxon>Pseudonocardiales</taxon>
        <taxon>Pseudonocardiaceae</taxon>
        <taxon>Pseudonocardia</taxon>
    </lineage>
</organism>
<evidence type="ECO:0000256" key="1">
    <source>
        <dbReference type="SAM" id="MobiDB-lite"/>
    </source>
</evidence>
<dbReference type="RefSeq" id="WP_241035455.1">
    <property type="nucleotide sequence ID" value="NZ_BAAAJF010000032.1"/>
</dbReference>
<comment type="caution">
    <text evidence="2">The sequence shown here is derived from an EMBL/GenBank/DDBJ whole genome shotgun (WGS) entry which is preliminary data.</text>
</comment>
<keyword evidence="3" id="KW-1185">Reference proteome</keyword>
<evidence type="ECO:0000313" key="2">
    <source>
        <dbReference type="EMBL" id="MCH6165417.1"/>
    </source>
</evidence>
<dbReference type="Proteomes" id="UP001299970">
    <property type="component" value="Unassembled WGS sequence"/>
</dbReference>
<proteinExistence type="predicted"/>
<feature type="compositionally biased region" description="Basic residues" evidence="1">
    <location>
        <begin position="31"/>
        <end position="44"/>
    </location>
</feature>